<keyword evidence="4 6" id="KW-1133">Transmembrane helix</keyword>
<dbReference type="GO" id="GO:0015658">
    <property type="term" value="F:branched-chain amino acid transmembrane transporter activity"/>
    <property type="evidence" value="ECO:0007669"/>
    <property type="project" value="InterPro"/>
</dbReference>
<organism evidence="7 8">
    <name type="scientific">Salipiger thiooxidans</name>
    <dbReference type="NCBI Taxonomy" id="282683"/>
    <lineage>
        <taxon>Bacteria</taxon>
        <taxon>Pseudomonadati</taxon>
        <taxon>Pseudomonadota</taxon>
        <taxon>Alphaproteobacteria</taxon>
        <taxon>Rhodobacterales</taxon>
        <taxon>Roseobacteraceae</taxon>
        <taxon>Salipiger</taxon>
    </lineage>
</organism>
<name>A0A1G7F5L3_9RHOB</name>
<evidence type="ECO:0000256" key="5">
    <source>
        <dbReference type="ARBA" id="ARBA00023136"/>
    </source>
</evidence>
<protein>
    <submittedName>
        <fullName evidence="7">Branched-chain amino acid transport system permease protein</fullName>
    </submittedName>
</protein>
<evidence type="ECO:0000256" key="3">
    <source>
        <dbReference type="ARBA" id="ARBA00022692"/>
    </source>
</evidence>
<keyword evidence="3 6" id="KW-0812">Transmembrane</keyword>
<feature type="transmembrane region" description="Helical" evidence="6">
    <location>
        <begin position="283"/>
        <end position="305"/>
    </location>
</feature>
<dbReference type="AlphaFoldDB" id="A0A1G7F5L3"/>
<dbReference type="OrthoDB" id="9810505at2"/>
<dbReference type="PANTHER" id="PTHR30482">
    <property type="entry name" value="HIGH-AFFINITY BRANCHED-CHAIN AMINO ACID TRANSPORT SYSTEM PERMEASE"/>
    <property type="match status" value="1"/>
</dbReference>
<dbReference type="RefSeq" id="WP_008883144.1">
    <property type="nucleotide sequence ID" value="NZ_FNAV01000006.1"/>
</dbReference>
<dbReference type="STRING" id="282683.SAMN04488105_106285"/>
<reference evidence="8" key="1">
    <citation type="submission" date="2016-10" db="EMBL/GenBank/DDBJ databases">
        <authorList>
            <person name="Varghese N."/>
            <person name="Submissions S."/>
        </authorList>
    </citation>
    <scope>NUCLEOTIDE SEQUENCE [LARGE SCALE GENOMIC DNA]</scope>
    <source>
        <strain evidence="8">DSM 10146</strain>
    </source>
</reference>
<dbReference type="InterPro" id="IPR001851">
    <property type="entry name" value="ABC_transp_permease"/>
</dbReference>
<feature type="transmembrane region" description="Helical" evidence="6">
    <location>
        <begin position="38"/>
        <end position="66"/>
    </location>
</feature>
<proteinExistence type="predicted"/>
<dbReference type="Pfam" id="PF02653">
    <property type="entry name" value="BPD_transp_2"/>
    <property type="match status" value="1"/>
</dbReference>
<dbReference type="EMBL" id="FNAV01000006">
    <property type="protein sequence ID" value="SDE71233.1"/>
    <property type="molecule type" value="Genomic_DNA"/>
</dbReference>
<feature type="transmembrane region" description="Helical" evidence="6">
    <location>
        <begin position="160"/>
        <end position="179"/>
    </location>
</feature>
<evidence type="ECO:0000256" key="4">
    <source>
        <dbReference type="ARBA" id="ARBA00022989"/>
    </source>
</evidence>
<sequence length="313" mass="33051">MKHLALFAAAIALLALAPVVLGGHGLSVMTLTLTNLVLAVGLNLVAGYCGQFSFAQAAFFGIGAYTTAIMSRDLGTGVWINLPAGIIIAGLFGLVLGVPALRVKGHFLAIVTIAFQTVVYLTLVQWTDFTGGQNGILVPGVGETSILGIIRFNVQSLDSYYWLTLALAAVAIVVAWRLVHSRLGREWIAVRDDETLAQAVGVNTTTTKLSAFVASAAFAGAAGALNAYTMRTAAPDDFTIFISSIILAIMILGGKGTFLGPIVGAFILTIIPESLGEFSRYKMLFFGVLLILTITFLPGGIMQLVRNARTRRA</sequence>
<dbReference type="CDD" id="cd06581">
    <property type="entry name" value="TM_PBP1_LivM_like"/>
    <property type="match status" value="1"/>
</dbReference>
<feature type="transmembrane region" description="Helical" evidence="6">
    <location>
        <begin position="107"/>
        <end position="124"/>
    </location>
</feature>
<dbReference type="PANTHER" id="PTHR30482:SF10">
    <property type="entry name" value="HIGH-AFFINITY BRANCHED-CHAIN AMINO ACID TRANSPORT PROTEIN BRAE"/>
    <property type="match status" value="1"/>
</dbReference>
<keyword evidence="8" id="KW-1185">Reference proteome</keyword>
<accession>A0A1G7F5L3</accession>
<keyword evidence="5 6" id="KW-0472">Membrane</keyword>
<dbReference type="GO" id="GO:0005886">
    <property type="term" value="C:plasma membrane"/>
    <property type="evidence" value="ECO:0007669"/>
    <property type="project" value="UniProtKB-SubCell"/>
</dbReference>
<keyword evidence="2" id="KW-1003">Cell membrane</keyword>
<dbReference type="InterPro" id="IPR043428">
    <property type="entry name" value="LivM-like"/>
</dbReference>
<comment type="subcellular location">
    <subcellularLocation>
        <location evidence="1">Cell membrane</location>
        <topology evidence="1">Multi-pass membrane protein</topology>
    </subcellularLocation>
</comment>
<evidence type="ECO:0000313" key="7">
    <source>
        <dbReference type="EMBL" id="SDE71233.1"/>
    </source>
</evidence>
<feature type="transmembrane region" description="Helical" evidence="6">
    <location>
        <begin position="238"/>
        <end position="271"/>
    </location>
</feature>
<feature type="transmembrane region" description="Helical" evidence="6">
    <location>
        <begin position="78"/>
        <end position="101"/>
    </location>
</feature>
<gene>
    <name evidence="7" type="ORF">SAMN04488105_106285</name>
</gene>
<evidence type="ECO:0000256" key="6">
    <source>
        <dbReference type="SAM" id="Phobius"/>
    </source>
</evidence>
<evidence type="ECO:0000256" key="1">
    <source>
        <dbReference type="ARBA" id="ARBA00004651"/>
    </source>
</evidence>
<evidence type="ECO:0000256" key="2">
    <source>
        <dbReference type="ARBA" id="ARBA00022475"/>
    </source>
</evidence>
<evidence type="ECO:0000313" key="8">
    <source>
        <dbReference type="Proteomes" id="UP000198994"/>
    </source>
</evidence>
<dbReference type="Proteomes" id="UP000198994">
    <property type="component" value="Unassembled WGS sequence"/>
</dbReference>